<dbReference type="KEGG" id="rha:RHA1_ro00485"/>
<dbReference type="Proteomes" id="UP000008710">
    <property type="component" value="Chromosome"/>
</dbReference>
<sequence length="147" mass="16069">MCFPGSLLPIPGPGARCFPGLHRWQATVETRFDACDSRCRVPCADPARRRPAAEIGKPGQPGTAAMVPGGQSRGTSRPRPRRSGAVNRTELPQTLRRSSKEVQAAFAAAHEMAVRRYGEGEEAQRAAYGELKQSYELATDHWVPKQD</sequence>
<protein>
    <recommendedName>
        <fullName evidence="4">ChaB protein</fullName>
    </recommendedName>
</protein>
<dbReference type="HOGENOM" id="CLU_1766556_0_0_11"/>
<evidence type="ECO:0000256" key="1">
    <source>
        <dbReference type="SAM" id="MobiDB-lite"/>
    </source>
</evidence>
<dbReference type="eggNOG" id="COG4572">
    <property type="taxonomic scope" value="Bacteria"/>
</dbReference>
<organism evidence="2 3">
    <name type="scientific">Rhodococcus jostii (strain RHA1)</name>
    <dbReference type="NCBI Taxonomy" id="101510"/>
    <lineage>
        <taxon>Bacteria</taxon>
        <taxon>Bacillati</taxon>
        <taxon>Actinomycetota</taxon>
        <taxon>Actinomycetes</taxon>
        <taxon>Mycobacteriales</taxon>
        <taxon>Nocardiaceae</taxon>
        <taxon>Rhodococcus</taxon>
    </lineage>
</organism>
<dbReference type="InterPro" id="IPR009317">
    <property type="entry name" value="ChaB"/>
</dbReference>
<reference evidence="3" key="1">
    <citation type="journal article" date="2006" name="Proc. Natl. Acad. Sci. U.S.A.">
        <title>The complete genome of Rhodococcus sp. RHA1 provides insights into a catabolic powerhouse.</title>
        <authorList>
            <person name="McLeod M.P."/>
            <person name="Warren R.L."/>
            <person name="Hsiao W.W.L."/>
            <person name="Araki N."/>
            <person name="Myhre M."/>
            <person name="Fernandes C."/>
            <person name="Miyazawa D."/>
            <person name="Wong W."/>
            <person name="Lillquist A.L."/>
            <person name="Wang D."/>
            <person name="Dosanjh M."/>
            <person name="Hara H."/>
            <person name="Petrescu A."/>
            <person name="Morin R.D."/>
            <person name="Yang G."/>
            <person name="Stott J.M."/>
            <person name="Schein J.E."/>
            <person name="Shin H."/>
            <person name="Smailus D."/>
            <person name="Siddiqui A.S."/>
            <person name="Marra M.A."/>
            <person name="Jones S.J.M."/>
            <person name="Holt R."/>
            <person name="Brinkman F.S.L."/>
            <person name="Miyauchi K."/>
            <person name="Fukuda M."/>
            <person name="Davies J.E."/>
            <person name="Mohn W.W."/>
            <person name="Eltis L.D."/>
        </authorList>
    </citation>
    <scope>NUCLEOTIDE SEQUENCE [LARGE SCALE GENOMIC DNA]</scope>
    <source>
        <strain evidence="3">RHA1</strain>
    </source>
</reference>
<gene>
    <name evidence="2" type="ordered locus">RHA1_ro00485</name>
</gene>
<evidence type="ECO:0000313" key="2">
    <source>
        <dbReference type="EMBL" id="ABG92321.1"/>
    </source>
</evidence>
<proteinExistence type="predicted"/>
<evidence type="ECO:0008006" key="4">
    <source>
        <dbReference type="Google" id="ProtNLM"/>
    </source>
</evidence>
<dbReference type="Gene3D" id="1.10.1740.70">
    <property type="entry name" value="ChaB"/>
    <property type="match status" value="1"/>
</dbReference>
<evidence type="ECO:0000313" key="3">
    <source>
        <dbReference type="Proteomes" id="UP000008710"/>
    </source>
</evidence>
<dbReference type="InterPro" id="IPR037205">
    <property type="entry name" value="ChaB_sf"/>
</dbReference>
<dbReference type="Pfam" id="PF06150">
    <property type="entry name" value="ChaB"/>
    <property type="match status" value="1"/>
</dbReference>
<dbReference type="SUPFAM" id="SSF140376">
    <property type="entry name" value="ChaB-like"/>
    <property type="match status" value="1"/>
</dbReference>
<dbReference type="EMBL" id="CP000431">
    <property type="protein sequence ID" value="ABG92321.1"/>
    <property type="molecule type" value="Genomic_DNA"/>
</dbReference>
<accession>Q0SJG5</accession>
<feature type="region of interest" description="Disordered" evidence="1">
    <location>
        <begin position="46"/>
        <end position="102"/>
    </location>
</feature>
<dbReference type="AlphaFoldDB" id="Q0SJG5"/>
<name>Q0SJG5_RHOJR</name>